<gene>
    <name evidence="1" type="ORF">K2173_017105</name>
</gene>
<sequence>MIAKLELVYAISSYSSCFVVVITQRASIFISVSCQLRGFLFYRSGLRDAERIWIMLIETTAASKCSMANSAVAEQQFKLQSKIIGAAFILEILSKLE</sequence>
<name>A0AAV8U9A0_9ROSI</name>
<dbReference type="Proteomes" id="UP001159364">
    <property type="component" value="Linkage Group LG01"/>
</dbReference>
<evidence type="ECO:0000313" key="1">
    <source>
        <dbReference type="EMBL" id="KAJ8774659.1"/>
    </source>
</evidence>
<dbReference type="EMBL" id="JAIWQS010000001">
    <property type="protein sequence ID" value="KAJ8774659.1"/>
    <property type="molecule type" value="Genomic_DNA"/>
</dbReference>
<organism evidence="1 2">
    <name type="scientific">Erythroxylum novogranatense</name>
    <dbReference type="NCBI Taxonomy" id="1862640"/>
    <lineage>
        <taxon>Eukaryota</taxon>
        <taxon>Viridiplantae</taxon>
        <taxon>Streptophyta</taxon>
        <taxon>Embryophyta</taxon>
        <taxon>Tracheophyta</taxon>
        <taxon>Spermatophyta</taxon>
        <taxon>Magnoliopsida</taxon>
        <taxon>eudicotyledons</taxon>
        <taxon>Gunneridae</taxon>
        <taxon>Pentapetalae</taxon>
        <taxon>rosids</taxon>
        <taxon>fabids</taxon>
        <taxon>Malpighiales</taxon>
        <taxon>Erythroxylaceae</taxon>
        <taxon>Erythroxylum</taxon>
    </lineage>
</organism>
<keyword evidence="2" id="KW-1185">Reference proteome</keyword>
<accession>A0AAV8U9A0</accession>
<dbReference type="AlphaFoldDB" id="A0AAV8U9A0"/>
<comment type="caution">
    <text evidence="1">The sequence shown here is derived from an EMBL/GenBank/DDBJ whole genome shotgun (WGS) entry which is preliminary data.</text>
</comment>
<evidence type="ECO:0000313" key="2">
    <source>
        <dbReference type="Proteomes" id="UP001159364"/>
    </source>
</evidence>
<protein>
    <submittedName>
        <fullName evidence="1">Uncharacterized protein</fullName>
    </submittedName>
</protein>
<reference evidence="1 2" key="1">
    <citation type="submission" date="2021-09" db="EMBL/GenBank/DDBJ databases">
        <title>Genomic insights and catalytic innovation underlie evolution of tropane alkaloids biosynthesis.</title>
        <authorList>
            <person name="Wang Y.-J."/>
            <person name="Tian T."/>
            <person name="Huang J.-P."/>
            <person name="Huang S.-X."/>
        </authorList>
    </citation>
    <scope>NUCLEOTIDE SEQUENCE [LARGE SCALE GENOMIC DNA]</scope>
    <source>
        <strain evidence="1">KIB-2018</strain>
        <tissue evidence="1">Leaf</tissue>
    </source>
</reference>
<proteinExistence type="predicted"/>